<dbReference type="CDD" id="cd07338">
    <property type="entry name" value="M48B_HtpX_like"/>
    <property type="match status" value="1"/>
</dbReference>
<evidence type="ECO:0000256" key="2">
    <source>
        <dbReference type="ARBA" id="ARBA00022475"/>
    </source>
</evidence>
<dbReference type="HAMAP" id="MF_00188">
    <property type="entry name" value="Pept_M48_protease_HtpX"/>
    <property type="match status" value="1"/>
</dbReference>
<dbReference type="InterPro" id="IPR001915">
    <property type="entry name" value="Peptidase_M48"/>
</dbReference>
<evidence type="ECO:0000259" key="12">
    <source>
        <dbReference type="Pfam" id="PF01435"/>
    </source>
</evidence>
<protein>
    <recommendedName>
        <fullName evidence="11">Protease HtpX homolog</fullName>
        <ecNumber evidence="11">3.4.24.-</ecNumber>
    </recommendedName>
</protein>
<evidence type="ECO:0000256" key="8">
    <source>
        <dbReference type="ARBA" id="ARBA00022989"/>
    </source>
</evidence>
<dbReference type="OrthoDB" id="28389at2157"/>
<comment type="cofactor">
    <cofactor evidence="11">
        <name>Zn(2+)</name>
        <dbReference type="ChEBI" id="CHEBI:29105"/>
    </cofactor>
    <text evidence="11">Binds 1 zinc ion per subunit.</text>
</comment>
<dbReference type="Proteomes" id="UP000610960">
    <property type="component" value="Unassembled WGS sequence"/>
</dbReference>
<feature type="domain" description="Peptidase M48" evidence="12">
    <location>
        <begin position="85"/>
        <end position="327"/>
    </location>
</feature>
<keyword evidence="3 11" id="KW-0645">Protease</keyword>
<gene>
    <name evidence="11" type="primary">htpX</name>
    <name evidence="13" type="ORF">GCM10007981_13550</name>
</gene>
<comment type="subcellular location">
    <subcellularLocation>
        <location evidence="11">Cell membrane</location>
        <topology evidence="11">Multi-pass membrane protein</topology>
    </subcellularLocation>
</comment>
<reference evidence="13" key="2">
    <citation type="submission" date="2020-09" db="EMBL/GenBank/DDBJ databases">
        <authorList>
            <person name="Sun Q."/>
            <person name="Ohkuma M."/>
        </authorList>
    </citation>
    <scope>NUCLEOTIDE SEQUENCE</scope>
    <source>
        <strain evidence="13">JCM 10088</strain>
    </source>
</reference>
<evidence type="ECO:0000256" key="3">
    <source>
        <dbReference type="ARBA" id="ARBA00022670"/>
    </source>
</evidence>
<keyword evidence="10 11" id="KW-0472">Membrane</keyword>
<dbReference type="GO" id="GO:0006508">
    <property type="term" value="P:proteolysis"/>
    <property type="evidence" value="ECO:0007669"/>
    <property type="project" value="UniProtKB-KW"/>
</dbReference>
<accession>A0A830GXX3</accession>
<evidence type="ECO:0000256" key="1">
    <source>
        <dbReference type="ARBA" id="ARBA00009779"/>
    </source>
</evidence>
<dbReference type="Gene3D" id="3.30.2010.10">
    <property type="entry name" value="Metalloproteases ('zincins'), catalytic domain"/>
    <property type="match status" value="1"/>
</dbReference>
<feature type="transmembrane region" description="Helical" evidence="11">
    <location>
        <begin position="161"/>
        <end position="184"/>
    </location>
</feature>
<dbReference type="GO" id="GO:0005886">
    <property type="term" value="C:plasma membrane"/>
    <property type="evidence" value="ECO:0007669"/>
    <property type="project" value="UniProtKB-SubCell"/>
</dbReference>
<sequence length="331" mass="36802">MNWELIKLRLVMGLSGVTIVLLSVALLVGIAELLSGGSLAVGLYLISGMLVLVLAINIFQWLFGPYMINAAYRAHEVTQDDPSYGWLVDLVSEVARDNGFSKPPKVYIAEAPFPNAFAYGSPIAGRRVAITRPALRLLNKDELAAVLGHELGHLRHRDVELLMAIGLIPALIYWLGYSLMWSGIWGGAWGERGNNGLSLMAIGVALLGVSFLFQFVLLYMNRLREAYADVNSALTVPNAAKNLQRALAKITLYMDPRTIAKIKKSPTNNMVKMLFFAPTDDKIVREASDADVEELIEYWRSYKPKPWEDILSDHPHPAKRIQLLDKISQSQ</sequence>
<evidence type="ECO:0000256" key="11">
    <source>
        <dbReference type="HAMAP-Rule" id="MF_00188"/>
    </source>
</evidence>
<reference evidence="13" key="1">
    <citation type="journal article" date="2014" name="Int. J. Syst. Evol. Microbiol.">
        <title>Complete genome sequence of Corynebacterium casei LMG S-19264T (=DSM 44701T), isolated from a smear-ripened cheese.</title>
        <authorList>
            <consortium name="US DOE Joint Genome Institute (JGI-PGF)"/>
            <person name="Walter F."/>
            <person name="Albersmeier A."/>
            <person name="Kalinowski J."/>
            <person name="Ruckert C."/>
        </authorList>
    </citation>
    <scope>NUCLEOTIDE SEQUENCE</scope>
    <source>
        <strain evidence="13">JCM 10088</strain>
    </source>
</reference>
<evidence type="ECO:0000256" key="7">
    <source>
        <dbReference type="ARBA" id="ARBA00022833"/>
    </source>
</evidence>
<organism evidence="13 14">
    <name type="scientific">Thermocladium modestius</name>
    <dbReference type="NCBI Taxonomy" id="62609"/>
    <lineage>
        <taxon>Archaea</taxon>
        <taxon>Thermoproteota</taxon>
        <taxon>Thermoprotei</taxon>
        <taxon>Thermoproteales</taxon>
        <taxon>Thermoproteaceae</taxon>
        <taxon>Thermocladium</taxon>
    </lineage>
</organism>
<evidence type="ECO:0000256" key="9">
    <source>
        <dbReference type="ARBA" id="ARBA00023049"/>
    </source>
</evidence>
<feature type="transmembrane region" description="Helical" evidence="11">
    <location>
        <begin position="12"/>
        <end position="31"/>
    </location>
</feature>
<feature type="transmembrane region" description="Helical" evidence="11">
    <location>
        <begin position="196"/>
        <end position="219"/>
    </location>
</feature>
<evidence type="ECO:0000256" key="5">
    <source>
        <dbReference type="ARBA" id="ARBA00022723"/>
    </source>
</evidence>
<feature type="binding site" evidence="11">
    <location>
        <position position="225"/>
    </location>
    <ligand>
        <name>Zn(2+)</name>
        <dbReference type="ChEBI" id="CHEBI:29105"/>
        <note>catalytic</note>
    </ligand>
</feature>
<evidence type="ECO:0000313" key="13">
    <source>
        <dbReference type="EMBL" id="GGP21496.1"/>
    </source>
</evidence>
<dbReference type="PANTHER" id="PTHR43221">
    <property type="entry name" value="PROTEASE HTPX"/>
    <property type="match status" value="1"/>
</dbReference>
<dbReference type="InterPro" id="IPR022919">
    <property type="entry name" value="Pept_M48_protease_HtpX"/>
</dbReference>
<feature type="binding site" evidence="11">
    <location>
        <position position="149"/>
    </location>
    <ligand>
        <name>Zn(2+)</name>
        <dbReference type="ChEBI" id="CHEBI:29105"/>
        <note>catalytic</note>
    </ligand>
</feature>
<comment type="caution">
    <text evidence="13">The sequence shown here is derived from an EMBL/GenBank/DDBJ whole genome shotgun (WGS) entry which is preliminary data.</text>
</comment>
<dbReference type="AlphaFoldDB" id="A0A830GXX3"/>
<feature type="active site" evidence="11">
    <location>
        <position position="150"/>
    </location>
</feature>
<keyword evidence="4 11" id="KW-0812">Transmembrane</keyword>
<evidence type="ECO:0000256" key="4">
    <source>
        <dbReference type="ARBA" id="ARBA00022692"/>
    </source>
</evidence>
<keyword evidence="14" id="KW-1185">Reference proteome</keyword>
<evidence type="ECO:0000256" key="10">
    <source>
        <dbReference type="ARBA" id="ARBA00023136"/>
    </source>
</evidence>
<dbReference type="EC" id="3.4.24.-" evidence="11"/>
<keyword evidence="8 11" id="KW-1133">Transmembrane helix</keyword>
<proteinExistence type="inferred from homology"/>
<keyword evidence="7 11" id="KW-0862">Zinc</keyword>
<feature type="transmembrane region" description="Helical" evidence="11">
    <location>
        <begin position="43"/>
        <end position="63"/>
    </location>
</feature>
<dbReference type="EMBL" id="BMNL01000003">
    <property type="protein sequence ID" value="GGP21496.1"/>
    <property type="molecule type" value="Genomic_DNA"/>
</dbReference>
<keyword evidence="6 11" id="KW-0378">Hydrolase</keyword>
<comment type="similarity">
    <text evidence="1 11">Belongs to the peptidase M48B family.</text>
</comment>
<keyword evidence="9 11" id="KW-0482">Metalloprotease</keyword>
<dbReference type="NCBIfam" id="NF002322">
    <property type="entry name" value="PRK01265.1"/>
    <property type="match status" value="1"/>
</dbReference>
<dbReference type="GO" id="GO:0008270">
    <property type="term" value="F:zinc ion binding"/>
    <property type="evidence" value="ECO:0007669"/>
    <property type="project" value="UniProtKB-UniRule"/>
</dbReference>
<dbReference type="RefSeq" id="WP_188596667.1">
    <property type="nucleotide sequence ID" value="NZ_BMNL01000003.1"/>
</dbReference>
<dbReference type="PANTHER" id="PTHR43221:SF2">
    <property type="entry name" value="PROTEASE HTPX HOMOLOG"/>
    <property type="match status" value="1"/>
</dbReference>
<keyword evidence="2 11" id="KW-1003">Cell membrane</keyword>
<evidence type="ECO:0000256" key="6">
    <source>
        <dbReference type="ARBA" id="ARBA00022801"/>
    </source>
</evidence>
<dbReference type="GO" id="GO:0004222">
    <property type="term" value="F:metalloendopeptidase activity"/>
    <property type="evidence" value="ECO:0007669"/>
    <property type="project" value="UniProtKB-UniRule"/>
</dbReference>
<keyword evidence="5 11" id="KW-0479">Metal-binding</keyword>
<name>A0A830GXX3_9CREN</name>
<dbReference type="InterPro" id="IPR050083">
    <property type="entry name" value="HtpX_protease"/>
</dbReference>
<feature type="binding site" evidence="11">
    <location>
        <position position="153"/>
    </location>
    <ligand>
        <name>Zn(2+)</name>
        <dbReference type="ChEBI" id="CHEBI:29105"/>
        <note>catalytic</note>
    </ligand>
</feature>
<dbReference type="Pfam" id="PF01435">
    <property type="entry name" value="Peptidase_M48"/>
    <property type="match status" value="1"/>
</dbReference>
<evidence type="ECO:0000313" key="14">
    <source>
        <dbReference type="Proteomes" id="UP000610960"/>
    </source>
</evidence>